<reference evidence="1" key="3">
    <citation type="submission" date="2025-09" db="UniProtKB">
        <authorList>
            <consortium name="Ensembl"/>
        </authorList>
    </citation>
    <scope>IDENTIFICATION</scope>
</reference>
<dbReference type="GeneID" id="103153164"/>
<protein>
    <submittedName>
        <fullName evidence="1">Putative ferric-chelate reductase 1</fullName>
    </submittedName>
</protein>
<dbReference type="Proteomes" id="UP000028760">
    <property type="component" value="Unassembled WGS sequence"/>
</dbReference>
<dbReference type="OrthoDB" id="8446817at2759"/>
<dbReference type="RefSeq" id="XP_007574040.1">
    <property type="nucleotide sequence ID" value="XM_007573978.2"/>
</dbReference>
<dbReference type="STRING" id="48698.ENSPFOP00000022854"/>
<accession>A0A096LUL3</accession>
<reference evidence="2" key="1">
    <citation type="submission" date="2013-10" db="EMBL/GenBank/DDBJ databases">
        <authorList>
            <person name="Schartl M."/>
            <person name="Warren W."/>
        </authorList>
    </citation>
    <scope>NUCLEOTIDE SEQUENCE [LARGE SCALE GENOMIC DNA]</scope>
    <source>
        <strain evidence="2">female</strain>
    </source>
</reference>
<dbReference type="PANTHER" id="PTHR46902">
    <property type="entry name" value="DOMON DOMAIN-CONTAINING PROTEIN FRRS1L"/>
    <property type="match status" value="1"/>
</dbReference>
<name>A0A096LUL3_POEFO</name>
<sequence>MELSSFIVFFFKAQDFNYLPSLLQTTITRKECGSSKLCAAEPSECDPTAGDSCYFISVKQQSGQMYNFELSGQSEGYVAAGLSTTETQSGTHTAYICANDNSAVRFFTGTIKNSELLKQSQNSSNQLGKVDGRKIQCTFSAELPDTTVRAASYALSVSTGSYDAKTFQLGNPLFQLLTRRANLSDPTANLTNLLNNYAPPLLTPTRSFLPALLFTVCMLAFTAM</sequence>
<dbReference type="AlphaFoldDB" id="A0A096LUL3"/>
<evidence type="ECO:0000313" key="2">
    <source>
        <dbReference type="Proteomes" id="UP000028760"/>
    </source>
</evidence>
<organism evidence="1 2">
    <name type="scientific">Poecilia formosa</name>
    <name type="common">Amazon molly</name>
    <name type="synonym">Limia formosa</name>
    <dbReference type="NCBI Taxonomy" id="48698"/>
    <lineage>
        <taxon>Eukaryota</taxon>
        <taxon>Metazoa</taxon>
        <taxon>Chordata</taxon>
        <taxon>Craniata</taxon>
        <taxon>Vertebrata</taxon>
        <taxon>Euteleostomi</taxon>
        <taxon>Actinopterygii</taxon>
        <taxon>Neopterygii</taxon>
        <taxon>Teleostei</taxon>
        <taxon>Neoteleostei</taxon>
        <taxon>Acanthomorphata</taxon>
        <taxon>Ovalentaria</taxon>
        <taxon>Atherinomorphae</taxon>
        <taxon>Cyprinodontiformes</taxon>
        <taxon>Poeciliidae</taxon>
        <taxon>Poeciliinae</taxon>
        <taxon>Poecilia</taxon>
    </lineage>
</organism>
<dbReference type="InterPro" id="IPR042789">
    <property type="entry name" value="FRRS1L"/>
</dbReference>
<dbReference type="GeneTree" id="ENSGT00510000051759"/>
<reference evidence="1" key="2">
    <citation type="submission" date="2025-08" db="UniProtKB">
        <authorList>
            <consortium name="Ensembl"/>
        </authorList>
    </citation>
    <scope>IDENTIFICATION</scope>
</reference>
<dbReference type="GO" id="GO:0099072">
    <property type="term" value="P:regulation of postsynaptic membrane neurotransmitter receptor levels"/>
    <property type="evidence" value="ECO:0007669"/>
    <property type="project" value="TreeGrafter"/>
</dbReference>
<dbReference type="Ensembl" id="ENSPFOT00000024458.1">
    <property type="protein sequence ID" value="ENSPFOP00000022854.1"/>
    <property type="gene ID" value="ENSPFOG00000023591.1"/>
</dbReference>
<keyword evidence="2" id="KW-1185">Reference proteome</keyword>
<dbReference type="GO" id="GO:1900449">
    <property type="term" value="P:regulation of glutamate receptor signaling pathway"/>
    <property type="evidence" value="ECO:0007669"/>
    <property type="project" value="InterPro"/>
</dbReference>
<dbReference type="PANTHER" id="PTHR46902:SF1">
    <property type="entry name" value="DOMON DOMAIN-CONTAINING PROTEIN FRRS1L"/>
    <property type="match status" value="1"/>
</dbReference>
<evidence type="ECO:0000313" key="1">
    <source>
        <dbReference type="Ensembl" id="ENSPFOP00000022854.1"/>
    </source>
</evidence>
<proteinExistence type="predicted"/>
<dbReference type="OMA" id="THTAYIC"/>
<dbReference type="KEGG" id="pfor:103153164"/>
<dbReference type="EMBL" id="AYCK01015720">
    <property type="status" value="NOT_ANNOTATED_CDS"/>
    <property type="molecule type" value="Genomic_DNA"/>
</dbReference>
<dbReference type="eggNOG" id="ENOG502S94W">
    <property type="taxonomic scope" value="Eukaryota"/>
</dbReference>